<dbReference type="RefSeq" id="WP_152558659.1">
    <property type="nucleotide sequence ID" value="NZ_JOKH01000002.1"/>
</dbReference>
<dbReference type="Pfam" id="PF13620">
    <property type="entry name" value="CarboxypepD_reg"/>
    <property type="match status" value="3"/>
</dbReference>
<dbReference type="SUPFAM" id="SSF49464">
    <property type="entry name" value="Carboxypeptidase regulatory domain-like"/>
    <property type="match status" value="3"/>
</dbReference>
<evidence type="ECO:0000256" key="1">
    <source>
        <dbReference type="ARBA" id="ARBA00022729"/>
    </source>
</evidence>
<dbReference type="EMBL" id="JOKH01000002">
    <property type="protein sequence ID" value="KEQ18172.1"/>
    <property type="molecule type" value="Genomic_DNA"/>
</dbReference>
<dbReference type="GO" id="GO:0030246">
    <property type="term" value="F:carbohydrate binding"/>
    <property type="evidence" value="ECO:0007669"/>
    <property type="project" value="InterPro"/>
</dbReference>
<reference evidence="2 3" key="1">
    <citation type="submission" date="2014-06" db="EMBL/GenBank/DDBJ databases">
        <title>Whole Genome Sequences of Three Symbiotic Endozoicomonas Bacteria.</title>
        <authorList>
            <person name="Neave M.J."/>
            <person name="Apprill A."/>
            <person name="Voolstra C.R."/>
        </authorList>
    </citation>
    <scope>NUCLEOTIDE SEQUENCE [LARGE SCALE GENOMIC DNA]</scope>
    <source>
        <strain evidence="2 3">DSM 25634</strain>
    </source>
</reference>
<dbReference type="CDD" id="cd00688">
    <property type="entry name" value="ISOPREN_C2_like"/>
    <property type="match status" value="1"/>
</dbReference>
<gene>
    <name evidence="2" type="ORF">GZ78_11520</name>
</gene>
<name>A0A081NI99_9GAMM</name>
<dbReference type="SUPFAM" id="SSF48239">
    <property type="entry name" value="Terpenoid cyclases/Protein prenyltransferases"/>
    <property type="match status" value="1"/>
</dbReference>
<proteinExistence type="predicted"/>
<dbReference type="InterPro" id="IPR051417">
    <property type="entry name" value="SDr/BOS_complex"/>
</dbReference>
<accession>A0A081NI99</accession>
<dbReference type="Pfam" id="PF13715">
    <property type="entry name" value="CarbopepD_reg_2"/>
    <property type="match status" value="1"/>
</dbReference>
<dbReference type="InterPro" id="IPR013784">
    <property type="entry name" value="Carb-bd-like_fold"/>
</dbReference>
<dbReference type="InterPro" id="IPR008969">
    <property type="entry name" value="CarboxyPept-like_regulatory"/>
</dbReference>
<dbReference type="OrthoDB" id="9805100at2"/>
<keyword evidence="3" id="KW-1185">Reference proteome</keyword>
<dbReference type="Gene3D" id="2.60.40.1120">
    <property type="entry name" value="Carboxypeptidase-like, regulatory domain"/>
    <property type="match status" value="4"/>
</dbReference>
<dbReference type="PANTHER" id="PTHR23303:SF14">
    <property type="entry name" value="BOS COMPLEX SUBUNIT NOMO1-RELATED"/>
    <property type="match status" value="1"/>
</dbReference>
<dbReference type="Gene3D" id="1.50.10.20">
    <property type="match status" value="1"/>
</dbReference>
<dbReference type="Proteomes" id="UP000028073">
    <property type="component" value="Unassembled WGS sequence"/>
</dbReference>
<dbReference type="eggNOG" id="COG5029">
    <property type="taxonomic scope" value="Bacteria"/>
</dbReference>
<dbReference type="PANTHER" id="PTHR23303">
    <property type="entry name" value="CARBOXYPEPTIDASE REGULATORY REGION-CONTAINING"/>
    <property type="match status" value="1"/>
</dbReference>
<keyword evidence="1" id="KW-0732">Signal</keyword>
<evidence type="ECO:0000313" key="2">
    <source>
        <dbReference type="EMBL" id="KEQ18172.1"/>
    </source>
</evidence>
<dbReference type="AlphaFoldDB" id="A0A081NI99"/>
<dbReference type="STRING" id="1137799.GZ78_11520"/>
<sequence length="905" mass="97343">MYKRSKYSCFLSFAINLLFLLNIGSLWALDAKFLKQSIADNGSIYSESDLTSVSRSTVEAVITLSLLGNTDSSIQANALKYLESFDSESLDTESLSAITSHKIRQGVSVVAELEEILSRQNQDGGFGSNKGYSSSVLDTAVALYVLSQDAQVQTAEVAAIQYLLEKQVSNGAYSVYDSNEPSISATSFVYKALQPYRFKYTNVPDALEKMGQYLLENPSTASGLNESWQKAIALLAIIPEIRDSRLYKTQVDELKANQLPDGSWEGDVFVTALSLRALYLASNITFPEEPTMGTFSGRVFSVSPNLPLSGVVVTVKGQEDKQSKTGDQGYFVIKNIDPGNHEIAYSVAGYQTVQQTAEVAKGQIVNLGLVRLQTVPDIAVIEGTILNAKSDKAISGASLSLADESGDNTFTIISDSSGRYQAELKPGKYKIKVTAAGYREVSANAVMEAGKRVIFSPSLVGQGEPDNIKLSANGVVVDSDTGQAISDANVNAQSSAVSVLTGVSGLFVLDDLEAGKITLTVAKEGYESRSLEFIANAGNKVNVGSVQLVKKPEGEDERSTLFGKVFDVVTGLPIQDAAVAIDGLNQTTRTLSDGSYTLDDIKDLKFKLLVSASGYWSQLPEVDMEEYGKLQLNVSLAPSDSGGLAITELGAGSAHFSAYEPVSITATVNNAGDVPKTAQMYIEVLDSADRILFATPVGSMTGGVGPGDPIVILPEKTVSIDANWFTANKPAGRYRIKLSAYDQFTKQLLTEKYTSITIVETSALAQVNLRLNKAFSHVGATERLILTANVVNRSNKSSDFTFKTIWRDTDSDIIKEVDKVLSLTGNDTEKSIVLLDMEHLFKESGRYPFTVELSSSLSSPDIKGISVEVAPSVRVEAEQSISEKVITPDGDRTITIGVKIKGVEQ</sequence>
<evidence type="ECO:0000313" key="3">
    <source>
        <dbReference type="Proteomes" id="UP000028073"/>
    </source>
</evidence>
<protein>
    <submittedName>
        <fullName evidence="2">Uncharacterized protein</fullName>
    </submittedName>
</protein>
<dbReference type="SUPFAM" id="SSF49452">
    <property type="entry name" value="Starch-binding domain-like"/>
    <property type="match status" value="1"/>
</dbReference>
<organism evidence="2 3">
    <name type="scientific">Endozoicomonas numazuensis</name>
    <dbReference type="NCBI Taxonomy" id="1137799"/>
    <lineage>
        <taxon>Bacteria</taxon>
        <taxon>Pseudomonadati</taxon>
        <taxon>Pseudomonadota</taxon>
        <taxon>Gammaproteobacteria</taxon>
        <taxon>Oceanospirillales</taxon>
        <taxon>Endozoicomonadaceae</taxon>
        <taxon>Endozoicomonas</taxon>
    </lineage>
</organism>
<dbReference type="InterPro" id="IPR008930">
    <property type="entry name" value="Terpenoid_cyclase/PrenylTrfase"/>
</dbReference>
<comment type="caution">
    <text evidence="2">The sequence shown here is derived from an EMBL/GenBank/DDBJ whole genome shotgun (WGS) entry which is preliminary data.</text>
</comment>